<dbReference type="GO" id="GO:0016740">
    <property type="term" value="F:transferase activity"/>
    <property type="evidence" value="ECO:0007669"/>
    <property type="project" value="UniProtKB-KW"/>
</dbReference>
<proteinExistence type="predicted"/>
<dbReference type="KEGG" id="amij:EQM06_11725"/>
<gene>
    <name evidence="5" type="ORF">EQM06_11725</name>
</gene>
<feature type="binding site" evidence="3">
    <location>
        <position position="121"/>
    </location>
    <ligand>
        <name>substrate</name>
    </ligand>
</feature>
<dbReference type="Pfam" id="PF06094">
    <property type="entry name" value="GGACT"/>
    <property type="match status" value="1"/>
</dbReference>
<feature type="binding site" evidence="3">
    <location>
        <begin position="8"/>
        <end position="13"/>
    </location>
    <ligand>
        <name>substrate</name>
    </ligand>
</feature>
<dbReference type="Gene3D" id="3.10.490.10">
    <property type="entry name" value="Gamma-glutamyl cyclotransferase-like"/>
    <property type="match status" value="1"/>
</dbReference>
<organism evidence="5 6">
    <name type="scientific">Aminipila luticellarii</name>
    <dbReference type="NCBI Taxonomy" id="2507160"/>
    <lineage>
        <taxon>Bacteria</taxon>
        <taxon>Bacillati</taxon>
        <taxon>Bacillota</taxon>
        <taxon>Clostridia</taxon>
        <taxon>Peptostreptococcales</taxon>
        <taxon>Anaerovoracaceae</taxon>
        <taxon>Aminipila</taxon>
    </lineage>
</organism>
<feature type="domain" description="Gamma-glutamylcyclotransferase AIG2-like" evidence="4">
    <location>
        <begin position="9"/>
        <end position="108"/>
    </location>
</feature>
<sequence>MKKSYKLYAAYGSNMSLKQMARRCPGAKIFGVGVIENYKLTFRGSRRGLANIEKNEGASIPVVLWKITAICEKALDFYEGFPKLYVKKQIPVRFEEEEIEAMTYVMSDRYCNFPVKPSPYYIEMLQQGYESHGIIKDGIFDAVQDIYRELAMKKIYQR</sequence>
<evidence type="ECO:0000256" key="1">
    <source>
        <dbReference type="ARBA" id="ARBA00023239"/>
    </source>
</evidence>
<dbReference type="InterPro" id="IPR017939">
    <property type="entry name" value="G-Glutamylcylcotransferase"/>
</dbReference>
<dbReference type="EMBL" id="CP035281">
    <property type="protein sequence ID" value="QAT43836.1"/>
    <property type="molecule type" value="Genomic_DNA"/>
</dbReference>
<dbReference type="CDD" id="cd06661">
    <property type="entry name" value="GGCT_like"/>
    <property type="match status" value="1"/>
</dbReference>
<dbReference type="GO" id="GO:0003839">
    <property type="term" value="F:gamma-glutamylcyclotransferase activity"/>
    <property type="evidence" value="ECO:0007669"/>
    <property type="project" value="InterPro"/>
</dbReference>
<keyword evidence="6" id="KW-1185">Reference proteome</keyword>
<dbReference type="InterPro" id="IPR036568">
    <property type="entry name" value="GGCT-like_sf"/>
</dbReference>
<evidence type="ECO:0000313" key="5">
    <source>
        <dbReference type="EMBL" id="QAT43836.1"/>
    </source>
</evidence>
<dbReference type="PANTHER" id="PTHR12935">
    <property type="entry name" value="GAMMA-GLUTAMYLCYCLOTRANSFERASE"/>
    <property type="match status" value="1"/>
</dbReference>
<reference evidence="5 6" key="1">
    <citation type="submission" date="2019-01" db="EMBL/GenBank/DDBJ databases">
        <title>Draft genomes of a novel of Aminipila strains.</title>
        <authorList>
            <person name="Ma S."/>
        </authorList>
    </citation>
    <scope>NUCLEOTIDE SEQUENCE [LARGE SCALE GENOMIC DNA]</scope>
    <source>
        <strain evidence="6">JN-39</strain>
    </source>
</reference>
<evidence type="ECO:0000256" key="2">
    <source>
        <dbReference type="PIRSR" id="PIRSR617939-1"/>
    </source>
</evidence>
<dbReference type="SUPFAM" id="SSF110857">
    <property type="entry name" value="Gamma-glutamyl cyclotransferase-like"/>
    <property type="match status" value="1"/>
</dbReference>
<dbReference type="OrthoDB" id="158990at2"/>
<evidence type="ECO:0000313" key="6">
    <source>
        <dbReference type="Proteomes" id="UP000287601"/>
    </source>
</evidence>
<dbReference type="AlphaFoldDB" id="A0A410PYA9"/>
<feature type="active site" description="Proton acceptor" evidence="2">
    <location>
        <position position="79"/>
    </location>
</feature>
<dbReference type="InterPro" id="IPR013024">
    <property type="entry name" value="GGCT-like"/>
</dbReference>
<dbReference type="RefSeq" id="WP_128746544.1">
    <property type="nucleotide sequence ID" value="NZ_CP035281.1"/>
</dbReference>
<dbReference type="InterPro" id="IPR009288">
    <property type="entry name" value="AIG2-like_dom"/>
</dbReference>
<evidence type="ECO:0000256" key="3">
    <source>
        <dbReference type="PIRSR" id="PIRSR617939-2"/>
    </source>
</evidence>
<dbReference type="Proteomes" id="UP000287601">
    <property type="component" value="Chromosome"/>
</dbReference>
<name>A0A410PYA9_9FIRM</name>
<protein>
    <submittedName>
        <fullName evidence="5">Gamma-glutamylcyclotransferase</fullName>
    </submittedName>
</protein>
<keyword evidence="5" id="KW-0808">Transferase</keyword>
<keyword evidence="1" id="KW-0456">Lyase</keyword>
<dbReference type="PANTHER" id="PTHR12935:SF0">
    <property type="entry name" value="GAMMA-GLUTAMYLCYCLOTRANSFERASE"/>
    <property type="match status" value="1"/>
</dbReference>
<accession>A0A410PYA9</accession>
<evidence type="ECO:0000259" key="4">
    <source>
        <dbReference type="Pfam" id="PF06094"/>
    </source>
</evidence>